<reference evidence="13 14" key="1">
    <citation type="submission" date="2017-09" db="EMBL/GenBank/DDBJ databases">
        <title>Bloom of a denitrifying methanotroph, Candidatus Methylomirabilis limnetica, in a deep stratified lake.</title>
        <authorList>
            <person name="Graf J.S."/>
            <person name="Marchant H.K."/>
            <person name="Tienken D."/>
            <person name="Hach P.F."/>
            <person name="Brand A."/>
            <person name="Schubert C.J."/>
            <person name="Kuypers M.M."/>
            <person name="Milucka J."/>
        </authorList>
    </citation>
    <scope>NUCLEOTIDE SEQUENCE [LARGE SCALE GENOMIC DNA]</scope>
    <source>
        <strain evidence="13 14">Zug</strain>
    </source>
</reference>
<dbReference type="Pfam" id="PF00254">
    <property type="entry name" value="FKBP_C"/>
    <property type="match status" value="1"/>
</dbReference>
<proteinExistence type="inferred from homology"/>
<feature type="compositionally biased region" description="Low complexity" evidence="11">
    <location>
        <begin position="8"/>
        <end position="19"/>
    </location>
</feature>
<evidence type="ECO:0000256" key="7">
    <source>
        <dbReference type="ARBA" id="ARBA00023235"/>
    </source>
</evidence>
<feature type="region of interest" description="Disordered" evidence="11">
    <location>
        <begin position="7"/>
        <end position="27"/>
    </location>
</feature>
<gene>
    <name evidence="13" type="ORF">CLG94_01315</name>
</gene>
<evidence type="ECO:0000313" key="14">
    <source>
        <dbReference type="Proteomes" id="UP000241436"/>
    </source>
</evidence>
<evidence type="ECO:0000256" key="4">
    <source>
        <dbReference type="ARBA" id="ARBA00022490"/>
    </source>
</evidence>
<keyword evidence="6" id="KW-0143">Chaperone</keyword>
<keyword evidence="5 9" id="KW-0697">Rotamase</keyword>
<comment type="similarity">
    <text evidence="3 10">Belongs to the FKBP-type PPIase family.</text>
</comment>
<reference evidence="14" key="2">
    <citation type="journal article" date="2018" name="Environ. Microbiol.">
        <title>Bloom of a denitrifying methanotroph, 'Candidatus Methylomirabilis limnetica', in a deep stratified lake.</title>
        <authorList>
            <person name="Graf J.S."/>
            <person name="Mayr M.J."/>
            <person name="Marchant H.K."/>
            <person name="Tienken D."/>
            <person name="Hach P.F."/>
            <person name="Brand A."/>
            <person name="Schubert C.J."/>
            <person name="Kuypers M.M."/>
            <person name="Milucka J."/>
        </authorList>
    </citation>
    <scope>NUCLEOTIDE SEQUENCE [LARGE SCALE GENOMIC DNA]</scope>
    <source>
        <strain evidence="14">Zug</strain>
    </source>
</reference>
<comment type="caution">
    <text evidence="13">The sequence shown here is derived from an EMBL/GenBank/DDBJ whole genome shotgun (WGS) entry which is preliminary data.</text>
</comment>
<evidence type="ECO:0000256" key="11">
    <source>
        <dbReference type="SAM" id="MobiDB-lite"/>
    </source>
</evidence>
<evidence type="ECO:0000259" key="12">
    <source>
        <dbReference type="PROSITE" id="PS50059"/>
    </source>
</evidence>
<comment type="catalytic activity">
    <reaction evidence="1 9 10">
        <text>[protein]-peptidylproline (omega=180) = [protein]-peptidylproline (omega=0)</text>
        <dbReference type="Rhea" id="RHEA:16237"/>
        <dbReference type="Rhea" id="RHEA-COMP:10747"/>
        <dbReference type="Rhea" id="RHEA-COMP:10748"/>
        <dbReference type="ChEBI" id="CHEBI:83833"/>
        <dbReference type="ChEBI" id="CHEBI:83834"/>
        <dbReference type="EC" id="5.2.1.8"/>
    </reaction>
</comment>
<sequence length="181" mass="19181">MILALTASLSGCSPGSGSSTVPPETAPVKATKTGDLAIENGSTVKLEYALTDDKGTLLDTNKGKEPLAYTHGQGQIIPGLEKALIGLRTGDAKHVVIRPEEAYGPIRPEAVVEVPKERIPEKLQTVGAHLVAQRKDGQPMQAFVKEVKEKTVVLDTNHPLAGKILTFDVTIVGVEAAQEKK</sequence>
<dbReference type="OrthoDB" id="9808891at2"/>
<evidence type="ECO:0000256" key="1">
    <source>
        <dbReference type="ARBA" id="ARBA00000971"/>
    </source>
</evidence>
<organism evidence="13 14">
    <name type="scientific">Candidatus Methylomirabilis limnetica</name>
    <dbReference type="NCBI Taxonomy" id="2033718"/>
    <lineage>
        <taxon>Bacteria</taxon>
        <taxon>Candidatus Methylomirabilota</taxon>
        <taxon>Candidatus Methylomirabilia</taxon>
        <taxon>Candidatus Methylomirabilales</taxon>
        <taxon>Candidatus Methylomirabilaceae</taxon>
        <taxon>Candidatus Methylomirabilis</taxon>
    </lineage>
</organism>
<evidence type="ECO:0000256" key="2">
    <source>
        <dbReference type="ARBA" id="ARBA00004496"/>
    </source>
</evidence>
<name>A0A2T4U125_9BACT</name>
<evidence type="ECO:0000313" key="13">
    <source>
        <dbReference type="EMBL" id="PTL37049.1"/>
    </source>
</evidence>
<evidence type="ECO:0000256" key="8">
    <source>
        <dbReference type="ARBA" id="ARBA00037071"/>
    </source>
</evidence>
<dbReference type="GO" id="GO:0003755">
    <property type="term" value="F:peptidyl-prolyl cis-trans isomerase activity"/>
    <property type="evidence" value="ECO:0007669"/>
    <property type="project" value="UniProtKB-UniRule"/>
</dbReference>
<dbReference type="PROSITE" id="PS50059">
    <property type="entry name" value="FKBP_PPIASE"/>
    <property type="match status" value="1"/>
</dbReference>
<evidence type="ECO:0000256" key="10">
    <source>
        <dbReference type="RuleBase" id="RU003915"/>
    </source>
</evidence>
<dbReference type="AlphaFoldDB" id="A0A2T4U125"/>
<dbReference type="InterPro" id="IPR001179">
    <property type="entry name" value="PPIase_FKBP_dom"/>
</dbReference>
<dbReference type="EC" id="5.2.1.8" evidence="10"/>
<evidence type="ECO:0000256" key="5">
    <source>
        <dbReference type="ARBA" id="ARBA00023110"/>
    </source>
</evidence>
<dbReference type="Gene3D" id="3.10.50.40">
    <property type="match status" value="1"/>
</dbReference>
<dbReference type="EMBL" id="NVQC01000009">
    <property type="protein sequence ID" value="PTL37049.1"/>
    <property type="molecule type" value="Genomic_DNA"/>
</dbReference>
<evidence type="ECO:0000256" key="9">
    <source>
        <dbReference type="PROSITE-ProRule" id="PRU00277"/>
    </source>
</evidence>
<dbReference type="GO" id="GO:0042026">
    <property type="term" value="P:protein refolding"/>
    <property type="evidence" value="ECO:0007669"/>
    <property type="project" value="UniProtKB-ARBA"/>
</dbReference>
<dbReference type="Proteomes" id="UP000241436">
    <property type="component" value="Unassembled WGS sequence"/>
</dbReference>
<keyword evidence="14" id="KW-1185">Reference proteome</keyword>
<keyword evidence="7 9" id="KW-0413">Isomerase</keyword>
<comment type="subcellular location">
    <subcellularLocation>
        <location evidence="2">Cytoplasm</location>
    </subcellularLocation>
</comment>
<dbReference type="GO" id="GO:0005737">
    <property type="term" value="C:cytoplasm"/>
    <property type="evidence" value="ECO:0007669"/>
    <property type="project" value="UniProtKB-SubCell"/>
</dbReference>
<keyword evidence="4" id="KW-0963">Cytoplasm</keyword>
<dbReference type="InterPro" id="IPR046357">
    <property type="entry name" value="PPIase_dom_sf"/>
</dbReference>
<dbReference type="SUPFAM" id="SSF54534">
    <property type="entry name" value="FKBP-like"/>
    <property type="match status" value="1"/>
</dbReference>
<feature type="domain" description="PPIase FKBP-type" evidence="12">
    <location>
        <begin position="41"/>
        <end position="120"/>
    </location>
</feature>
<comment type="function">
    <text evidence="8">Also involved in hydrogenase metallocenter assembly, probably by participating in the nickel insertion step. This function in hydrogenase biosynthesis requires chaperone activity and the presence of the metal-binding domain, but not PPIase activity.</text>
</comment>
<evidence type="ECO:0000256" key="6">
    <source>
        <dbReference type="ARBA" id="ARBA00023186"/>
    </source>
</evidence>
<evidence type="ECO:0000256" key="3">
    <source>
        <dbReference type="ARBA" id="ARBA00006577"/>
    </source>
</evidence>
<protein>
    <recommendedName>
        <fullName evidence="10">Peptidyl-prolyl cis-trans isomerase</fullName>
        <ecNumber evidence="10">5.2.1.8</ecNumber>
    </recommendedName>
</protein>
<dbReference type="PANTHER" id="PTHR47861:SF3">
    <property type="entry name" value="FKBP-TYPE PEPTIDYL-PROLYL CIS-TRANS ISOMERASE SLYD"/>
    <property type="match status" value="1"/>
</dbReference>
<dbReference type="PANTHER" id="PTHR47861">
    <property type="entry name" value="FKBP-TYPE PEPTIDYL-PROLYL CIS-TRANS ISOMERASE SLYD"/>
    <property type="match status" value="1"/>
</dbReference>
<accession>A0A2T4U125</accession>